<dbReference type="Proteomes" id="UP000001822">
    <property type="component" value="Chromosome"/>
</dbReference>
<keyword evidence="6" id="KW-1185">Reference proteome</keyword>
<proteinExistence type="predicted"/>
<keyword evidence="3" id="KW-0408">Iron</keyword>
<dbReference type="AlphaFoldDB" id="A0A6N4SVE9"/>
<dbReference type="InterPro" id="IPR036909">
    <property type="entry name" value="Cyt_c-like_dom_sf"/>
</dbReference>
<protein>
    <recommendedName>
        <fullName evidence="4">Cytochrome c domain-containing protein</fullName>
    </recommendedName>
</protein>
<dbReference type="KEGG" id="chu:CHU_3117"/>
<feature type="domain" description="Cytochrome c" evidence="4">
    <location>
        <begin position="48"/>
        <end position="77"/>
    </location>
</feature>
<sequence length="121" mass="13944">MRKYFRIVVAVFVSVLLINSCKTQKKVVYEFPEAMSKPIQEQYAVMCEKGRVLYDLNCAGCHNKKVKGKTIIPDFTEEELGAYSIRMANAVHEENVSEARVSAEELNLITYFLTYKPRNKK</sequence>
<dbReference type="OrthoDB" id="671561at2"/>
<dbReference type="GO" id="GO:0020037">
    <property type="term" value="F:heme binding"/>
    <property type="evidence" value="ECO:0007669"/>
    <property type="project" value="InterPro"/>
</dbReference>
<evidence type="ECO:0000313" key="5">
    <source>
        <dbReference type="EMBL" id="ABG60357.1"/>
    </source>
</evidence>
<dbReference type="SUPFAM" id="SSF46626">
    <property type="entry name" value="Cytochrome c"/>
    <property type="match status" value="1"/>
</dbReference>
<dbReference type="Gene3D" id="1.10.760.10">
    <property type="entry name" value="Cytochrome c-like domain"/>
    <property type="match status" value="1"/>
</dbReference>
<reference evidence="5 6" key="1">
    <citation type="journal article" date="2007" name="Appl. Environ. Microbiol.">
        <title>Genome sequence of the cellulolytic gliding bacterium Cytophaga hutchinsonii.</title>
        <authorList>
            <person name="Xie G."/>
            <person name="Bruce D.C."/>
            <person name="Challacombe J.F."/>
            <person name="Chertkov O."/>
            <person name="Detter J.C."/>
            <person name="Gilna P."/>
            <person name="Han C.S."/>
            <person name="Lucas S."/>
            <person name="Misra M."/>
            <person name="Myers G.L."/>
            <person name="Richardson P."/>
            <person name="Tapia R."/>
            <person name="Thayer N."/>
            <person name="Thompson L.S."/>
            <person name="Brettin T.S."/>
            <person name="Henrissat B."/>
            <person name="Wilson D.B."/>
            <person name="McBride M.J."/>
        </authorList>
    </citation>
    <scope>NUCLEOTIDE SEQUENCE [LARGE SCALE GENOMIC DNA]</scope>
    <source>
        <strain evidence="6">ATCC 33406 / DSM 1761 / CIP 103989 / NBRC 15051 / NCIMB 9469 / D465</strain>
    </source>
</reference>
<evidence type="ECO:0000256" key="2">
    <source>
        <dbReference type="ARBA" id="ARBA00022723"/>
    </source>
</evidence>
<dbReference type="Pfam" id="PF00034">
    <property type="entry name" value="Cytochrom_C"/>
    <property type="match status" value="1"/>
</dbReference>
<evidence type="ECO:0000256" key="1">
    <source>
        <dbReference type="ARBA" id="ARBA00022617"/>
    </source>
</evidence>
<keyword evidence="1" id="KW-0349">Heme</keyword>
<keyword evidence="2" id="KW-0479">Metal-binding</keyword>
<dbReference type="GO" id="GO:0009055">
    <property type="term" value="F:electron transfer activity"/>
    <property type="evidence" value="ECO:0007669"/>
    <property type="project" value="InterPro"/>
</dbReference>
<dbReference type="EMBL" id="CP000383">
    <property type="protein sequence ID" value="ABG60357.1"/>
    <property type="molecule type" value="Genomic_DNA"/>
</dbReference>
<evidence type="ECO:0000313" key="6">
    <source>
        <dbReference type="Proteomes" id="UP000001822"/>
    </source>
</evidence>
<dbReference type="RefSeq" id="WP_011586466.1">
    <property type="nucleotide sequence ID" value="NC_008255.1"/>
</dbReference>
<evidence type="ECO:0000256" key="3">
    <source>
        <dbReference type="ARBA" id="ARBA00023004"/>
    </source>
</evidence>
<gene>
    <name evidence="5" type="ordered locus">CHU_3117</name>
</gene>
<organism evidence="5 6">
    <name type="scientific">Cytophaga hutchinsonii (strain ATCC 33406 / DSM 1761 / CIP 103989 / NBRC 15051 / NCIMB 9469 / D465)</name>
    <dbReference type="NCBI Taxonomy" id="269798"/>
    <lineage>
        <taxon>Bacteria</taxon>
        <taxon>Pseudomonadati</taxon>
        <taxon>Bacteroidota</taxon>
        <taxon>Cytophagia</taxon>
        <taxon>Cytophagales</taxon>
        <taxon>Cytophagaceae</taxon>
        <taxon>Cytophaga</taxon>
    </lineage>
</organism>
<accession>A0A6N4SVE9</accession>
<evidence type="ECO:0000259" key="4">
    <source>
        <dbReference type="Pfam" id="PF00034"/>
    </source>
</evidence>
<name>A0A6N4SVE9_CYTH3</name>
<dbReference type="InterPro" id="IPR009056">
    <property type="entry name" value="Cyt_c-like_dom"/>
</dbReference>